<feature type="domain" description="AMP-dependent synthetase/ligase" evidence="1">
    <location>
        <begin position="18"/>
        <end position="370"/>
    </location>
</feature>
<dbReference type="InterPro" id="IPR045851">
    <property type="entry name" value="AMP-bd_C_sf"/>
</dbReference>
<protein>
    <submittedName>
        <fullName evidence="3">Unannotated protein</fullName>
    </submittedName>
</protein>
<dbReference type="PROSITE" id="PS00455">
    <property type="entry name" value="AMP_BINDING"/>
    <property type="match status" value="1"/>
</dbReference>
<dbReference type="Pfam" id="PF00501">
    <property type="entry name" value="AMP-binding"/>
    <property type="match status" value="1"/>
</dbReference>
<dbReference type="PANTHER" id="PTHR43767:SF1">
    <property type="entry name" value="NONRIBOSOMAL PEPTIDE SYNTHASE PES1 (EUROFUNG)-RELATED"/>
    <property type="match status" value="1"/>
</dbReference>
<gene>
    <name evidence="3" type="ORF">UFOPK2996_01115</name>
</gene>
<dbReference type="GO" id="GO:0016878">
    <property type="term" value="F:acid-thiol ligase activity"/>
    <property type="evidence" value="ECO:0007669"/>
    <property type="project" value="UniProtKB-ARBA"/>
</dbReference>
<dbReference type="PANTHER" id="PTHR43767">
    <property type="entry name" value="LONG-CHAIN-FATTY-ACID--COA LIGASE"/>
    <property type="match status" value="1"/>
</dbReference>
<dbReference type="EMBL" id="CAFAAH010000159">
    <property type="protein sequence ID" value="CAB4801791.1"/>
    <property type="molecule type" value="Genomic_DNA"/>
</dbReference>
<dbReference type="InterPro" id="IPR020845">
    <property type="entry name" value="AMP-binding_CS"/>
</dbReference>
<dbReference type="InterPro" id="IPR050237">
    <property type="entry name" value="ATP-dep_AMP-bd_enzyme"/>
</dbReference>
<dbReference type="AlphaFoldDB" id="A0A6J6XWN3"/>
<dbReference type="InterPro" id="IPR000873">
    <property type="entry name" value="AMP-dep_synth/lig_dom"/>
</dbReference>
<dbReference type="InterPro" id="IPR042099">
    <property type="entry name" value="ANL_N_sf"/>
</dbReference>
<name>A0A6J6XWN3_9ZZZZ</name>
<proteinExistence type="predicted"/>
<dbReference type="InterPro" id="IPR025110">
    <property type="entry name" value="AMP-bd_C"/>
</dbReference>
<accession>A0A6J6XWN3</accession>
<evidence type="ECO:0000259" key="1">
    <source>
        <dbReference type="Pfam" id="PF00501"/>
    </source>
</evidence>
<sequence>MNYLASVAPHQSMAHRLLEQRAEESPDGTFFTLLDKPYSFAHCNRMANRLARNLIAAGVRSATHVAVIMETSADYMYLWFALSKIGAVEVPINTAYRGDLLRHVLRTCQATACIIDQRFVEVIEEVKAEFTPLDMYVVRGAGESPLPAGASSLADLLRPNDESNLDSPLRHDDVAGVIFTSGTTGPSKGVMLSHRYLTAYGLMYAEINGLRDDDVVMNFLPFFHIAAKFLTIATLACKGRMLLQPRLSISTFWQEVRAHSVTNFIGVGGICNMLISQPESADDANTTIRTIYAVPDPADIHQELERRFCCQITTVYGSTEVGLPLFRGVGDPYQPKSCGRVSPYYEVQIVDEDDNPVPVGTSGEIVVRPQLPFLVGSGYINMHDRTVKAWKNLWLHSGDRGHCDADGWFYFDDRASDSMRRRGENISSFEVEVLIAKHPAVSEAVAVAASSELGEDEVWALVILREQQSVQPEDLLKHCAAHMPYFMVPRYIDIVKDVPRTSTAKVEKYKLRATGPGPNTWDRERHGWKVTRSGLIGPDQLAS</sequence>
<dbReference type="Gene3D" id="3.30.300.30">
    <property type="match status" value="1"/>
</dbReference>
<dbReference type="SUPFAM" id="SSF56801">
    <property type="entry name" value="Acetyl-CoA synthetase-like"/>
    <property type="match status" value="1"/>
</dbReference>
<evidence type="ECO:0000259" key="2">
    <source>
        <dbReference type="Pfam" id="PF13193"/>
    </source>
</evidence>
<evidence type="ECO:0000313" key="3">
    <source>
        <dbReference type="EMBL" id="CAB4801791.1"/>
    </source>
</evidence>
<organism evidence="3">
    <name type="scientific">freshwater metagenome</name>
    <dbReference type="NCBI Taxonomy" id="449393"/>
    <lineage>
        <taxon>unclassified sequences</taxon>
        <taxon>metagenomes</taxon>
        <taxon>ecological metagenomes</taxon>
    </lineage>
</organism>
<reference evidence="3" key="1">
    <citation type="submission" date="2020-05" db="EMBL/GenBank/DDBJ databases">
        <authorList>
            <person name="Chiriac C."/>
            <person name="Salcher M."/>
            <person name="Ghai R."/>
            <person name="Kavagutti S V."/>
        </authorList>
    </citation>
    <scope>NUCLEOTIDE SEQUENCE</scope>
</reference>
<dbReference type="Pfam" id="PF13193">
    <property type="entry name" value="AMP-binding_C"/>
    <property type="match status" value="1"/>
</dbReference>
<dbReference type="Gene3D" id="3.40.50.12780">
    <property type="entry name" value="N-terminal domain of ligase-like"/>
    <property type="match status" value="1"/>
</dbReference>
<feature type="domain" description="AMP-binding enzyme C-terminal" evidence="2">
    <location>
        <begin position="430"/>
        <end position="505"/>
    </location>
</feature>